<evidence type="ECO:0000313" key="3">
    <source>
        <dbReference type="Proteomes" id="UP001497392"/>
    </source>
</evidence>
<dbReference type="EMBL" id="CAXHTA020000004">
    <property type="protein sequence ID" value="CAL5220669.1"/>
    <property type="molecule type" value="Genomic_DNA"/>
</dbReference>
<sequence length="585" mass="63969">MPGSQSTVASWDYGLLDAGHLKDRATFYASAAGAGEVLRASLTELLDSDLGKAVVAISEQELFGMVLNDFYKPKMHKLYSALYTAVEADFQLKIRKTPFTLERISDEDPKLFASYQKQVEDTRALVPDLQEQRIILDTYSGFNMSQAAEERSLACCVAPVSWDQSSSGQPLLVASGPVEAASNAETSITQITQQYIIRAQARDLLRRQDIRIDRTERVANSLGNLLGVLQKLLAAKDSGVKMALFAGRRSTDRTFLLLQNLLCTKHLPNYLGTSSVYAITLIDRTARLGVSSPEQRHALTGSLVGTHAHELMMMTTQLLSRYDDMAGAKSGNPVPVAALLAHLLFLREVGGLAAPTALSDTFGTRAFVETALRTELPAEFLEDMRERHPSVVAHLPTEPVVFDMFSSWRLDSGSYPDMAEVVVSAWESRCLCLAPEDSKPPRPQLMHSNLGSVEEVLEVCRLPQRIRPAACAFGSLTDGFLPFHLEDGRTAEIHAASIVMKSVQARLPSSSAVDSSALEGSAKLGDDEDKGKAQVDARLPLEAQERLKQRMARMFAVRDVDSSAASAALKAAYHDVTCKHILCQQ</sequence>
<name>A0ABP1FPQ5_9CHLO</name>
<proteinExistence type="predicted"/>
<dbReference type="Gene3D" id="3.20.140.10">
    <property type="entry name" value="nicotinate phosphoribosyltransferase"/>
    <property type="match status" value="1"/>
</dbReference>
<dbReference type="SUPFAM" id="SSF51690">
    <property type="entry name" value="Nicotinate/Quinolinate PRTase C-terminal domain-like"/>
    <property type="match status" value="1"/>
</dbReference>
<accession>A0ABP1FPQ5</accession>
<keyword evidence="3" id="KW-1185">Reference proteome</keyword>
<organism evidence="2 3">
    <name type="scientific">Coccomyxa viridis</name>
    <dbReference type="NCBI Taxonomy" id="1274662"/>
    <lineage>
        <taxon>Eukaryota</taxon>
        <taxon>Viridiplantae</taxon>
        <taxon>Chlorophyta</taxon>
        <taxon>core chlorophytes</taxon>
        <taxon>Trebouxiophyceae</taxon>
        <taxon>Trebouxiophyceae incertae sedis</taxon>
        <taxon>Coccomyxaceae</taxon>
        <taxon>Coccomyxa</taxon>
    </lineage>
</organism>
<comment type="caution">
    <text evidence="2">The sequence shown here is derived from an EMBL/GenBank/DDBJ whole genome shotgun (WGS) entry which is preliminary data.</text>
</comment>
<evidence type="ECO:0000256" key="1">
    <source>
        <dbReference type="ARBA" id="ARBA00004790"/>
    </source>
</evidence>
<gene>
    <name evidence="2" type="primary">g2715</name>
    <name evidence="2" type="ORF">VP750_LOCUS2328</name>
</gene>
<comment type="pathway">
    <text evidence="1">Cofactor biosynthesis; NAD(+) biosynthesis.</text>
</comment>
<reference evidence="2 3" key="1">
    <citation type="submission" date="2024-06" db="EMBL/GenBank/DDBJ databases">
        <authorList>
            <person name="Kraege A."/>
            <person name="Thomma B."/>
        </authorList>
    </citation>
    <scope>NUCLEOTIDE SEQUENCE [LARGE SCALE GENOMIC DNA]</scope>
</reference>
<protein>
    <submittedName>
        <fullName evidence="2">G2715 protein</fullName>
    </submittedName>
</protein>
<evidence type="ECO:0000313" key="2">
    <source>
        <dbReference type="EMBL" id="CAL5220669.1"/>
    </source>
</evidence>
<dbReference type="InterPro" id="IPR036068">
    <property type="entry name" value="Nicotinate_pribotase-like_C"/>
</dbReference>
<dbReference type="Proteomes" id="UP001497392">
    <property type="component" value="Unassembled WGS sequence"/>
</dbReference>